<dbReference type="InterPro" id="IPR003598">
    <property type="entry name" value="Ig_sub2"/>
</dbReference>
<sequence>MMFVLSCQATGTPTPSIIWYKDGAELPRNSSRIAMFQSGYLLLSEAGDDDSGLYLCIASNHVGKDIAKATVIVTDHKSGCKDRATDGLHQHEYIQACKGHWQGHVKRGRRLCAKGWKVCSSRDVSMLKLITWDEVMQLDGSHSTWKWPRCSPKCDNGGTCIAYNRCKCVQGYKGAWCQNAICPGGCIPHATCIKPGVCRCNNGYAGERCNKARDACLFPCRNGGRCKGGKCKCPLNYSGPYCQY</sequence>
<feature type="domain" description="Ig-like" evidence="6">
    <location>
        <begin position="1"/>
        <end position="74"/>
    </location>
</feature>
<name>A0AAD9IU71_9ANNE</name>
<feature type="domain" description="EGF-like" evidence="5">
    <location>
        <begin position="146"/>
        <end position="178"/>
    </location>
</feature>
<evidence type="ECO:0000313" key="7">
    <source>
        <dbReference type="EMBL" id="KAK2140340.1"/>
    </source>
</evidence>
<evidence type="ECO:0000256" key="2">
    <source>
        <dbReference type="ARBA" id="ARBA00023157"/>
    </source>
</evidence>
<dbReference type="AlphaFoldDB" id="A0AAD9IU71"/>
<keyword evidence="1" id="KW-0732">Signal</keyword>
<dbReference type="InterPro" id="IPR050969">
    <property type="entry name" value="Dev_Signal_Modulators"/>
</dbReference>
<reference evidence="7" key="1">
    <citation type="journal article" date="2023" name="Mol. Biol. Evol.">
        <title>Third-Generation Sequencing Reveals the Adaptive Role of the Epigenome in Three Deep-Sea Polychaetes.</title>
        <authorList>
            <person name="Perez M."/>
            <person name="Aroh O."/>
            <person name="Sun Y."/>
            <person name="Lan Y."/>
            <person name="Juniper S.K."/>
            <person name="Young C.R."/>
            <person name="Angers B."/>
            <person name="Qian P.Y."/>
        </authorList>
    </citation>
    <scope>NUCLEOTIDE SEQUENCE</scope>
    <source>
        <strain evidence="7">P08H-3</strain>
    </source>
</reference>
<keyword evidence="2 4" id="KW-1015">Disulfide bond</keyword>
<dbReference type="PROSITE" id="PS50835">
    <property type="entry name" value="IG_LIKE"/>
    <property type="match status" value="1"/>
</dbReference>
<evidence type="ECO:0000259" key="6">
    <source>
        <dbReference type="PROSITE" id="PS50835"/>
    </source>
</evidence>
<dbReference type="EMBL" id="JAODUP010001385">
    <property type="protein sequence ID" value="KAK2140340.1"/>
    <property type="molecule type" value="Genomic_DNA"/>
</dbReference>
<dbReference type="GO" id="GO:0005102">
    <property type="term" value="F:signaling receptor binding"/>
    <property type="evidence" value="ECO:0007669"/>
    <property type="project" value="TreeGrafter"/>
</dbReference>
<proteinExistence type="predicted"/>
<dbReference type="GO" id="GO:0009986">
    <property type="term" value="C:cell surface"/>
    <property type="evidence" value="ECO:0007669"/>
    <property type="project" value="TreeGrafter"/>
</dbReference>
<comment type="caution">
    <text evidence="4">Lacks conserved residue(s) required for the propagation of feature annotation.</text>
</comment>
<evidence type="ECO:0000259" key="5">
    <source>
        <dbReference type="PROSITE" id="PS50026"/>
    </source>
</evidence>
<feature type="non-terminal residue" evidence="7">
    <location>
        <position position="1"/>
    </location>
</feature>
<evidence type="ECO:0000256" key="1">
    <source>
        <dbReference type="ARBA" id="ARBA00022729"/>
    </source>
</evidence>
<dbReference type="Proteomes" id="UP001208570">
    <property type="component" value="Unassembled WGS sequence"/>
</dbReference>
<feature type="disulfide bond" evidence="4">
    <location>
        <begin position="150"/>
        <end position="160"/>
    </location>
</feature>
<dbReference type="Gene3D" id="2.10.25.10">
    <property type="entry name" value="Laminin"/>
    <property type="match status" value="2"/>
</dbReference>
<feature type="domain" description="EGF-like" evidence="5">
    <location>
        <begin position="212"/>
        <end position="243"/>
    </location>
</feature>
<keyword evidence="4" id="KW-0245">EGF-like domain</keyword>
<dbReference type="InterPro" id="IPR013098">
    <property type="entry name" value="Ig_I-set"/>
</dbReference>
<feature type="disulfide bond" evidence="4">
    <location>
        <begin position="168"/>
        <end position="177"/>
    </location>
</feature>
<dbReference type="PROSITE" id="PS00022">
    <property type="entry name" value="EGF_1"/>
    <property type="match status" value="3"/>
</dbReference>
<keyword evidence="8" id="KW-1185">Reference proteome</keyword>
<dbReference type="SMART" id="SM00408">
    <property type="entry name" value="IGc2"/>
    <property type="match status" value="1"/>
</dbReference>
<evidence type="ECO:0000256" key="4">
    <source>
        <dbReference type="PROSITE-ProRule" id="PRU00076"/>
    </source>
</evidence>
<dbReference type="Pfam" id="PF07679">
    <property type="entry name" value="I-set"/>
    <property type="match status" value="1"/>
</dbReference>
<dbReference type="InterPro" id="IPR000742">
    <property type="entry name" value="EGF"/>
</dbReference>
<dbReference type="InterPro" id="IPR036179">
    <property type="entry name" value="Ig-like_dom_sf"/>
</dbReference>
<protein>
    <submittedName>
        <fullName evidence="7">Uncharacterized protein</fullName>
    </submittedName>
</protein>
<gene>
    <name evidence="7" type="ORF">LSH36_1386g00004</name>
</gene>
<dbReference type="SUPFAM" id="SSF48726">
    <property type="entry name" value="Immunoglobulin"/>
    <property type="match status" value="1"/>
</dbReference>
<dbReference type="PROSITE" id="PS01186">
    <property type="entry name" value="EGF_2"/>
    <property type="match status" value="2"/>
</dbReference>
<dbReference type="SMART" id="SM00181">
    <property type="entry name" value="EGF"/>
    <property type="match status" value="3"/>
</dbReference>
<dbReference type="PANTHER" id="PTHR14949:SF56">
    <property type="entry name" value="EGF-LIKE-DOMAIN, MULTIPLE 7"/>
    <property type="match status" value="1"/>
</dbReference>
<dbReference type="Gene3D" id="2.60.40.10">
    <property type="entry name" value="Immunoglobulins"/>
    <property type="match status" value="1"/>
</dbReference>
<dbReference type="PANTHER" id="PTHR14949">
    <property type="entry name" value="EGF-LIKE-DOMAIN, MULTIPLE 7, 8"/>
    <property type="match status" value="1"/>
</dbReference>
<evidence type="ECO:0000256" key="3">
    <source>
        <dbReference type="ARBA" id="ARBA00023319"/>
    </source>
</evidence>
<feature type="disulfide bond" evidence="4">
    <location>
        <begin position="216"/>
        <end position="226"/>
    </location>
</feature>
<feature type="disulfide bond" evidence="4">
    <location>
        <begin position="233"/>
        <end position="242"/>
    </location>
</feature>
<comment type="caution">
    <text evidence="7">The sequence shown here is derived from an EMBL/GenBank/DDBJ whole genome shotgun (WGS) entry which is preliminary data.</text>
</comment>
<accession>A0AAD9IU71</accession>
<organism evidence="7 8">
    <name type="scientific">Paralvinella palmiformis</name>
    <dbReference type="NCBI Taxonomy" id="53620"/>
    <lineage>
        <taxon>Eukaryota</taxon>
        <taxon>Metazoa</taxon>
        <taxon>Spiralia</taxon>
        <taxon>Lophotrochozoa</taxon>
        <taxon>Annelida</taxon>
        <taxon>Polychaeta</taxon>
        <taxon>Sedentaria</taxon>
        <taxon>Canalipalpata</taxon>
        <taxon>Terebellida</taxon>
        <taxon>Terebelliformia</taxon>
        <taxon>Alvinellidae</taxon>
        <taxon>Paralvinella</taxon>
    </lineage>
</organism>
<keyword evidence="3" id="KW-0393">Immunoglobulin domain</keyword>
<dbReference type="InterPro" id="IPR007110">
    <property type="entry name" value="Ig-like_dom"/>
</dbReference>
<dbReference type="GO" id="GO:0005576">
    <property type="term" value="C:extracellular region"/>
    <property type="evidence" value="ECO:0007669"/>
    <property type="project" value="TreeGrafter"/>
</dbReference>
<evidence type="ECO:0000313" key="8">
    <source>
        <dbReference type="Proteomes" id="UP001208570"/>
    </source>
</evidence>
<dbReference type="FunFam" id="2.60.40.10:FF:000032">
    <property type="entry name" value="palladin isoform X1"/>
    <property type="match status" value="1"/>
</dbReference>
<dbReference type="InterPro" id="IPR013783">
    <property type="entry name" value="Ig-like_fold"/>
</dbReference>
<dbReference type="PROSITE" id="PS50026">
    <property type="entry name" value="EGF_3"/>
    <property type="match status" value="2"/>
</dbReference>